<keyword evidence="3" id="KW-1185">Reference proteome</keyword>
<dbReference type="InParanoid" id="A0A1E7EQ83"/>
<accession>A0A1E7EQ83</accession>
<feature type="compositionally biased region" description="Basic and acidic residues" evidence="1">
    <location>
        <begin position="9"/>
        <end position="22"/>
    </location>
</feature>
<sequence>MMSKFVVDSARKTHDSIENEEEKKEFLVNLKEAMHNSPEYRSDVTVTVNNEQRISRRRSSIDSQQQDEDDDNSHNKIKMMINRRSSTGVINFLVDTTQSTISFIETEDERNEFCKQLRSKFQDAFKSNPVVIESAE</sequence>
<dbReference type="KEGG" id="fcy:FRACYDRAFT_250379"/>
<protein>
    <submittedName>
        <fullName evidence="2">Uncharacterized protein</fullName>
    </submittedName>
</protein>
<evidence type="ECO:0000313" key="2">
    <source>
        <dbReference type="EMBL" id="OEU08150.1"/>
    </source>
</evidence>
<reference evidence="2 3" key="1">
    <citation type="submission" date="2016-09" db="EMBL/GenBank/DDBJ databases">
        <title>Extensive genetic diversity and differential bi-allelic expression allows diatom success in the polar Southern Ocean.</title>
        <authorList>
            <consortium name="DOE Joint Genome Institute"/>
            <person name="Mock T."/>
            <person name="Otillar R.P."/>
            <person name="Strauss J."/>
            <person name="Dupont C."/>
            <person name="Frickenhaus S."/>
            <person name="Maumus F."/>
            <person name="Mcmullan M."/>
            <person name="Sanges R."/>
            <person name="Schmutz J."/>
            <person name="Toseland A."/>
            <person name="Valas R."/>
            <person name="Veluchamy A."/>
            <person name="Ward B.J."/>
            <person name="Allen A."/>
            <person name="Barry K."/>
            <person name="Falciatore A."/>
            <person name="Ferrante M."/>
            <person name="Fortunato A.E."/>
            <person name="Gloeckner G."/>
            <person name="Gruber A."/>
            <person name="Hipkin R."/>
            <person name="Janech M."/>
            <person name="Kroth P."/>
            <person name="Leese F."/>
            <person name="Lindquist E."/>
            <person name="Lyon B.R."/>
            <person name="Martin J."/>
            <person name="Mayer C."/>
            <person name="Parker M."/>
            <person name="Quesneville H."/>
            <person name="Raymond J."/>
            <person name="Uhlig C."/>
            <person name="Valentin K.U."/>
            <person name="Worden A.Z."/>
            <person name="Armbrust E.V."/>
            <person name="Bowler C."/>
            <person name="Green B."/>
            <person name="Moulton V."/>
            <person name="Van Oosterhout C."/>
            <person name="Grigoriev I."/>
        </authorList>
    </citation>
    <scope>NUCLEOTIDE SEQUENCE [LARGE SCALE GENOMIC DNA]</scope>
    <source>
        <strain evidence="2 3">CCMP1102</strain>
    </source>
</reference>
<gene>
    <name evidence="2" type="ORF">FRACYDRAFT_250379</name>
</gene>
<evidence type="ECO:0000313" key="3">
    <source>
        <dbReference type="Proteomes" id="UP000095751"/>
    </source>
</evidence>
<name>A0A1E7EQ83_9STRA</name>
<feature type="region of interest" description="Disordered" evidence="1">
    <location>
        <begin position="38"/>
        <end position="75"/>
    </location>
</feature>
<dbReference type="Proteomes" id="UP000095751">
    <property type="component" value="Unassembled WGS sequence"/>
</dbReference>
<organism evidence="2 3">
    <name type="scientific">Fragilariopsis cylindrus CCMP1102</name>
    <dbReference type="NCBI Taxonomy" id="635003"/>
    <lineage>
        <taxon>Eukaryota</taxon>
        <taxon>Sar</taxon>
        <taxon>Stramenopiles</taxon>
        <taxon>Ochrophyta</taxon>
        <taxon>Bacillariophyta</taxon>
        <taxon>Bacillariophyceae</taxon>
        <taxon>Bacillariophycidae</taxon>
        <taxon>Bacillariales</taxon>
        <taxon>Bacillariaceae</taxon>
        <taxon>Fragilariopsis</taxon>
    </lineage>
</organism>
<dbReference type="EMBL" id="KV784382">
    <property type="protein sequence ID" value="OEU08150.1"/>
    <property type="molecule type" value="Genomic_DNA"/>
</dbReference>
<evidence type="ECO:0000256" key="1">
    <source>
        <dbReference type="SAM" id="MobiDB-lite"/>
    </source>
</evidence>
<feature type="region of interest" description="Disordered" evidence="1">
    <location>
        <begin position="1"/>
        <end position="22"/>
    </location>
</feature>
<dbReference type="AlphaFoldDB" id="A0A1E7EQ83"/>
<proteinExistence type="predicted"/>